<dbReference type="AlphaFoldDB" id="A0A0M0K6G7"/>
<dbReference type="GO" id="GO:0005783">
    <property type="term" value="C:endoplasmic reticulum"/>
    <property type="evidence" value="ECO:0007669"/>
    <property type="project" value="TreeGrafter"/>
</dbReference>
<dbReference type="EMBL" id="JWZX01001221">
    <property type="protein sequence ID" value="KOO34441.1"/>
    <property type="molecule type" value="Genomic_DNA"/>
</dbReference>
<dbReference type="InterPro" id="IPR021852">
    <property type="entry name" value="DUF3456"/>
</dbReference>
<evidence type="ECO:0000313" key="5">
    <source>
        <dbReference type="Proteomes" id="UP000037460"/>
    </source>
</evidence>
<protein>
    <submittedName>
        <fullName evidence="4">Protein canopy-like 1-like protein</fullName>
    </submittedName>
</protein>
<feature type="compositionally biased region" description="Basic residues" evidence="1">
    <location>
        <begin position="228"/>
        <end position="246"/>
    </location>
</feature>
<dbReference type="PANTHER" id="PTHR13341">
    <property type="entry name" value="MIR-INTERACTING SAPOSIN-LIKE PROTEIN"/>
    <property type="match status" value="1"/>
</dbReference>
<feature type="signal peptide" evidence="2">
    <location>
        <begin position="1"/>
        <end position="18"/>
    </location>
</feature>
<dbReference type="InterPro" id="IPR042415">
    <property type="entry name" value="CNPY"/>
</dbReference>
<keyword evidence="2" id="KW-0732">Signal</keyword>
<evidence type="ECO:0000256" key="2">
    <source>
        <dbReference type="SAM" id="SignalP"/>
    </source>
</evidence>
<organism evidence="4 5">
    <name type="scientific">Chrysochromulina tobinii</name>
    <dbReference type="NCBI Taxonomy" id="1460289"/>
    <lineage>
        <taxon>Eukaryota</taxon>
        <taxon>Haptista</taxon>
        <taxon>Haptophyta</taxon>
        <taxon>Prymnesiophyceae</taxon>
        <taxon>Prymnesiales</taxon>
        <taxon>Chrysochromulinaceae</taxon>
        <taxon>Chrysochromulina</taxon>
    </lineage>
</organism>
<feature type="region of interest" description="Disordered" evidence="1">
    <location>
        <begin position="213"/>
        <end position="246"/>
    </location>
</feature>
<feature type="chain" id="PRO_5005602505" evidence="2">
    <location>
        <begin position="19"/>
        <end position="246"/>
    </location>
</feature>
<reference evidence="5" key="1">
    <citation type="journal article" date="2015" name="PLoS Genet.">
        <title>Genome Sequence and Transcriptome Analyses of Chrysochromulina tobin: Metabolic Tools for Enhanced Algal Fitness in the Prominent Order Prymnesiales (Haptophyceae).</title>
        <authorList>
            <person name="Hovde B.T."/>
            <person name="Deodato C.R."/>
            <person name="Hunsperger H.M."/>
            <person name="Ryken S.A."/>
            <person name="Yost W."/>
            <person name="Jha R.K."/>
            <person name="Patterson J."/>
            <person name="Monnat R.J. Jr."/>
            <person name="Barlow S.B."/>
            <person name="Starkenburg S.R."/>
            <person name="Cattolico R.A."/>
        </authorList>
    </citation>
    <scope>NUCLEOTIDE SEQUENCE</scope>
    <source>
        <strain evidence="5">CCMP291</strain>
    </source>
</reference>
<name>A0A0M0K6G7_9EUKA</name>
<evidence type="ECO:0000313" key="4">
    <source>
        <dbReference type="EMBL" id="KOO34441.1"/>
    </source>
</evidence>
<keyword evidence="5" id="KW-1185">Reference proteome</keyword>
<evidence type="ECO:0000256" key="1">
    <source>
        <dbReference type="SAM" id="MobiDB-lite"/>
    </source>
</evidence>
<dbReference type="OrthoDB" id="192915at2759"/>
<gene>
    <name evidence="4" type="ORF">Ctob_014578</name>
</gene>
<dbReference type="Pfam" id="PF11938">
    <property type="entry name" value="DUF3456"/>
    <property type="match status" value="1"/>
</dbReference>
<dbReference type="Proteomes" id="UP000037460">
    <property type="component" value="Unassembled WGS sequence"/>
</dbReference>
<evidence type="ECO:0000259" key="3">
    <source>
        <dbReference type="Pfam" id="PF11938"/>
    </source>
</evidence>
<feature type="domain" description="DUF3456" evidence="3">
    <location>
        <begin position="30"/>
        <end position="194"/>
    </location>
</feature>
<comment type="caution">
    <text evidence="4">The sequence shown here is derived from an EMBL/GenBank/DDBJ whole genome shotgun (WGS) entry which is preliminary data.</text>
</comment>
<sequence>MPRRSIAVACWLVSAASAVFLEGFDQKDVDCAACMAVGDELTRALLKEKASQNLDLQSHRDRRAGKAAKIIDYKMSELRVIEVMENVCPAMADYGHFNTQPFQSVLIKKDQPSRGTPYFQRVNNGGGDTSITISGTGLSDLNSITGRQTRDELRRHCDAILENNEEDVTELIRGGLDEPETIGKRLCIDTASQCTEQQISKIPKEARLAGLKLPGMEEPEIELPPAPKLKKTNKKSKKKKAGKDEL</sequence>
<accession>A0A0M0K6G7</accession>
<dbReference type="PANTHER" id="PTHR13341:SF2">
    <property type="entry name" value="PROTEIN SEELE"/>
    <property type="match status" value="1"/>
</dbReference>
<proteinExistence type="predicted"/>